<gene>
    <name evidence="1" type="ORF">CYR32_15990</name>
</gene>
<dbReference type="Proteomes" id="UP000234503">
    <property type="component" value="Unassembled WGS sequence"/>
</dbReference>
<keyword evidence="2" id="KW-1185">Reference proteome</keyword>
<sequence>MDAGDIKIIPKDIVWCGTSLQDLRAFPESPRATAGKELRKVQFGQDPADFKAVPRWGAGVIEILIGDEDGIYRVVYVAKFEEALYVLHGFKKTTQKTRQADIDLIKTRYRKVVNDRSRPL</sequence>
<dbReference type="EMBL" id="PJZH01000020">
    <property type="protein sequence ID" value="PLR32027.1"/>
    <property type="molecule type" value="Genomic_DNA"/>
</dbReference>
<comment type="caution">
    <text evidence="1">The sequence shown here is derived from an EMBL/GenBank/DDBJ whole genome shotgun (WGS) entry which is preliminary data.</text>
</comment>
<evidence type="ECO:0008006" key="3">
    <source>
        <dbReference type="Google" id="ProtNLM"/>
    </source>
</evidence>
<name>A0A2N5DXD0_9GAMM</name>
<accession>A0A2N5DXD0</accession>
<evidence type="ECO:0000313" key="1">
    <source>
        <dbReference type="EMBL" id="PLR32027.1"/>
    </source>
</evidence>
<dbReference type="RefSeq" id="WP_101826155.1">
    <property type="nucleotide sequence ID" value="NZ_PJZH01000020.1"/>
</dbReference>
<dbReference type="AlphaFoldDB" id="A0A2N5DXD0"/>
<evidence type="ECO:0000313" key="2">
    <source>
        <dbReference type="Proteomes" id="UP000234503"/>
    </source>
</evidence>
<organism evidence="1 2">
    <name type="scientific">Chimaeribacter coloradensis</name>
    <dbReference type="NCBI Taxonomy" id="2060068"/>
    <lineage>
        <taxon>Bacteria</taxon>
        <taxon>Pseudomonadati</taxon>
        <taxon>Pseudomonadota</taxon>
        <taxon>Gammaproteobacteria</taxon>
        <taxon>Enterobacterales</taxon>
        <taxon>Yersiniaceae</taxon>
        <taxon>Chimaeribacter</taxon>
    </lineage>
</organism>
<dbReference type="InterPro" id="IPR009241">
    <property type="entry name" value="HigB-like"/>
</dbReference>
<dbReference type="Pfam" id="PF05973">
    <property type="entry name" value="Gp49"/>
    <property type="match status" value="1"/>
</dbReference>
<dbReference type="OrthoDB" id="9797093at2"/>
<reference evidence="1 2" key="1">
    <citation type="submission" date="2017-12" db="EMBL/GenBank/DDBJ databases">
        <title>Characterization of six clinical isolates of Enterochimera gen. nov., a novel genus of the Yersiniaciae family and the three species Enterochimera arupensis sp. nov., Enterochimera coloradensis sp. nov, and Enterochimera californica sp. nov.</title>
        <authorList>
            <person name="Rossi A."/>
            <person name="Fisher M."/>
        </authorList>
    </citation>
    <scope>NUCLEOTIDE SEQUENCE [LARGE SCALE GENOMIC DNA]</scope>
    <source>
        <strain evidence="2">2016-Iso4</strain>
    </source>
</reference>
<proteinExistence type="predicted"/>
<protein>
    <recommendedName>
        <fullName evidence="3">Addiction module toxin RelE</fullName>
    </recommendedName>
</protein>